<dbReference type="Proteomes" id="UP001373714">
    <property type="component" value="Unassembled WGS sequence"/>
</dbReference>
<keyword evidence="2" id="KW-1185">Reference proteome</keyword>
<reference evidence="1 2" key="1">
    <citation type="submission" date="2019-10" db="EMBL/GenBank/DDBJ databases">
        <authorList>
            <person name="Palmer J.M."/>
        </authorList>
    </citation>
    <scope>NUCLEOTIDE SEQUENCE [LARGE SCALE GENOMIC DNA]</scope>
    <source>
        <strain evidence="1 2">TWF730</strain>
    </source>
</reference>
<evidence type="ECO:0000313" key="2">
    <source>
        <dbReference type="Proteomes" id="UP001373714"/>
    </source>
</evidence>
<comment type="caution">
    <text evidence="1">The sequence shown here is derived from an EMBL/GenBank/DDBJ whole genome shotgun (WGS) entry which is preliminary data.</text>
</comment>
<sequence length="282" mass="32176">MDIISSGVESSFLHVAIPVTFAITRLYNLKKRALFAQSALEDLIREVSDTQRQISSLGDFLERAEFSRDLHHQCDHFIQDLRVKANKLKNLTDCIEMKIMQRGFFRRSRHRLSLLSSDLMDFQRHVEKMNRTIETIRQEMMLEILINSRNERRNQNRHFAAQLHKVSNKLTGNDAKQIRKIYSVIGLDLMDSWSFPVSKPVSGQHREQPQRGENEKIQLVATAEIPEVLAASSLTSVYIDFSIPGSTDLVEDLKQALGKILGRPASGQFTVPEIPPIAELPA</sequence>
<organism evidence="1 2">
    <name type="scientific">Orbilia blumenaviensis</name>
    <dbReference type="NCBI Taxonomy" id="1796055"/>
    <lineage>
        <taxon>Eukaryota</taxon>
        <taxon>Fungi</taxon>
        <taxon>Dikarya</taxon>
        <taxon>Ascomycota</taxon>
        <taxon>Pezizomycotina</taxon>
        <taxon>Orbiliomycetes</taxon>
        <taxon>Orbiliales</taxon>
        <taxon>Orbiliaceae</taxon>
        <taxon>Orbilia</taxon>
    </lineage>
</organism>
<gene>
    <name evidence="1" type="ORF">TWF730_007892</name>
</gene>
<proteinExistence type="predicted"/>
<protein>
    <recommendedName>
        <fullName evidence="3">Fungal N-terminal domain-containing protein</fullName>
    </recommendedName>
</protein>
<evidence type="ECO:0008006" key="3">
    <source>
        <dbReference type="Google" id="ProtNLM"/>
    </source>
</evidence>
<name>A0AAV9V9D8_9PEZI</name>
<evidence type="ECO:0000313" key="1">
    <source>
        <dbReference type="EMBL" id="KAK6358565.1"/>
    </source>
</evidence>
<dbReference type="EMBL" id="JAVHNS010000004">
    <property type="protein sequence ID" value="KAK6358565.1"/>
    <property type="molecule type" value="Genomic_DNA"/>
</dbReference>
<dbReference type="AlphaFoldDB" id="A0AAV9V9D8"/>
<accession>A0AAV9V9D8</accession>